<dbReference type="AlphaFoldDB" id="A0A336M858"/>
<dbReference type="OMA" id="LARIWFR"/>
<gene>
    <name evidence="7" type="primary">CSON013198</name>
</gene>
<dbReference type="PANTHER" id="PTHR24346:SF82">
    <property type="entry name" value="KP78A-RELATED"/>
    <property type="match status" value="1"/>
</dbReference>
<dbReference type="GO" id="GO:0005524">
    <property type="term" value="F:ATP binding"/>
    <property type="evidence" value="ECO:0007669"/>
    <property type="project" value="UniProtKB-KW"/>
</dbReference>
<dbReference type="Pfam" id="PF00069">
    <property type="entry name" value="Pkinase"/>
    <property type="match status" value="1"/>
</dbReference>
<dbReference type="CDD" id="cd14080">
    <property type="entry name" value="STKc_TSSK-like"/>
    <property type="match status" value="1"/>
</dbReference>
<dbReference type="PROSITE" id="PS00108">
    <property type="entry name" value="PROTEIN_KINASE_ST"/>
    <property type="match status" value="1"/>
</dbReference>
<evidence type="ECO:0000259" key="6">
    <source>
        <dbReference type="PROSITE" id="PS50011"/>
    </source>
</evidence>
<dbReference type="Gene3D" id="1.10.510.10">
    <property type="entry name" value="Transferase(Phosphotransferase) domain 1"/>
    <property type="match status" value="1"/>
</dbReference>
<evidence type="ECO:0000256" key="4">
    <source>
        <dbReference type="ARBA" id="ARBA00022777"/>
    </source>
</evidence>
<dbReference type="EMBL" id="UFQT01000658">
    <property type="protein sequence ID" value="SSX26220.1"/>
    <property type="molecule type" value="Genomic_DNA"/>
</dbReference>
<dbReference type="SMART" id="SM00220">
    <property type="entry name" value="S_TKc"/>
    <property type="match status" value="1"/>
</dbReference>
<evidence type="ECO:0000256" key="1">
    <source>
        <dbReference type="ARBA" id="ARBA00022527"/>
    </source>
</evidence>
<accession>A0A336M858</accession>
<dbReference type="InterPro" id="IPR000719">
    <property type="entry name" value="Prot_kinase_dom"/>
</dbReference>
<dbReference type="PANTHER" id="PTHR24346">
    <property type="entry name" value="MAP/MICROTUBULE AFFINITY-REGULATING KINASE"/>
    <property type="match status" value="1"/>
</dbReference>
<dbReference type="InterPro" id="IPR008271">
    <property type="entry name" value="Ser/Thr_kinase_AS"/>
</dbReference>
<dbReference type="InterPro" id="IPR011009">
    <property type="entry name" value="Kinase-like_dom_sf"/>
</dbReference>
<dbReference type="PROSITE" id="PS50011">
    <property type="entry name" value="PROTEIN_KINASE_DOM"/>
    <property type="match status" value="1"/>
</dbReference>
<dbReference type="FunFam" id="1.10.510.10:FF:000658">
    <property type="entry name" value="Protein CBG12184"/>
    <property type="match status" value="1"/>
</dbReference>
<feature type="domain" description="Protein kinase" evidence="6">
    <location>
        <begin position="22"/>
        <end position="295"/>
    </location>
</feature>
<evidence type="ECO:0000256" key="3">
    <source>
        <dbReference type="ARBA" id="ARBA00022741"/>
    </source>
</evidence>
<dbReference type="GO" id="GO:0035556">
    <property type="term" value="P:intracellular signal transduction"/>
    <property type="evidence" value="ECO:0007669"/>
    <property type="project" value="TreeGrafter"/>
</dbReference>
<evidence type="ECO:0000256" key="5">
    <source>
        <dbReference type="ARBA" id="ARBA00022840"/>
    </source>
</evidence>
<dbReference type="GO" id="GO:0000226">
    <property type="term" value="P:microtubule cytoskeleton organization"/>
    <property type="evidence" value="ECO:0007669"/>
    <property type="project" value="TreeGrafter"/>
</dbReference>
<protein>
    <submittedName>
        <fullName evidence="7">CSON013198 protein</fullName>
    </submittedName>
</protein>
<reference evidence="7" key="1">
    <citation type="submission" date="2018-07" db="EMBL/GenBank/DDBJ databases">
        <authorList>
            <person name="Quirk P.G."/>
            <person name="Krulwich T.A."/>
        </authorList>
    </citation>
    <scope>NUCLEOTIDE SEQUENCE</scope>
</reference>
<keyword evidence="4" id="KW-0418">Kinase</keyword>
<proteinExistence type="predicted"/>
<keyword evidence="3" id="KW-0547">Nucleotide-binding</keyword>
<organism evidence="7">
    <name type="scientific">Culicoides sonorensis</name>
    <name type="common">Biting midge</name>
    <dbReference type="NCBI Taxonomy" id="179676"/>
    <lineage>
        <taxon>Eukaryota</taxon>
        <taxon>Metazoa</taxon>
        <taxon>Ecdysozoa</taxon>
        <taxon>Arthropoda</taxon>
        <taxon>Hexapoda</taxon>
        <taxon>Insecta</taxon>
        <taxon>Pterygota</taxon>
        <taxon>Neoptera</taxon>
        <taxon>Endopterygota</taxon>
        <taxon>Diptera</taxon>
        <taxon>Nematocera</taxon>
        <taxon>Chironomoidea</taxon>
        <taxon>Ceratopogonidae</taxon>
        <taxon>Ceratopogoninae</taxon>
        <taxon>Culicoides</taxon>
        <taxon>Monoculicoides</taxon>
    </lineage>
</organism>
<evidence type="ECO:0000256" key="2">
    <source>
        <dbReference type="ARBA" id="ARBA00022679"/>
    </source>
</evidence>
<sequence length="388" mass="44774">MLNVQNPAETTSEELILKTRGYRLLQKLGQGSYAKVYLGEFRVIKTSKEDSKVESPTVTKLACKVIDTKKAPPTFVNKFLPRELEILLKLNHPHIIHTHSLFRRKSKYYIFMRYAENGDLLAFIIRNGAVGENQSRIWMKQIGLALQYLHTLEIAHRDLKCENLLVTGNYNIKIADFGFSRFLLDENMLPVLSRTFCGSLQYAAPEIIKGTPYNPKVSDIWAMGVVLFTMLNKAMPFDDDNAKSLYNNQIKRKWRFRTKVVDKLSHECKSLVKKMLEPNTSDRISLEKILNSSWICMDLRLKTLHPDEYAALARAKDQIKQMKRGSYNITSIRSHHEIVKKESLKAQGTSTSSILVDMKKKTDNETYFIDSEFTPTSTTRLIVDRKRE</sequence>
<keyword evidence="5" id="KW-0067">ATP-binding</keyword>
<keyword evidence="2" id="KW-0808">Transferase</keyword>
<name>A0A336M858_CULSO</name>
<keyword evidence="1" id="KW-0723">Serine/threonine-protein kinase</keyword>
<evidence type="ECO:0000313" key="7">
    <source>
        <dbReference type="EMBL" id="SSX26220.1"/>
    </source>
</evidence>
<dbReference type="VEuPathDB" id="VectorBase:CSON013198"/>
<dbReference type="GO" id="GO:0050321">
    <property type="term" value="F:tau-protein kinase activity"/>
    <property type="evidence" value="ECO:0007669"/>
    <property type="project" value="TreeGrafter"/>
</dbReference>
<dbReference type="SUPFAM" id="SSF56112">
    <property type="entry name" value="Protein kinase-like (PK-like)"/>
    <property type="match status" value="1"/>
</dbReference>
<dbReference type="GO" id="GO:0005737">
    <property type="term" value="C:cytoplasm"/>
    <property type="evidence" value="ECO:0007669"/>
    <property type="project" value="TreeGrafter"/>
</dbReference>